<feature type="transmembrane region" description="Helical" evidence="2">
    <location>
        <begin position="115"/>
        <end position="142"/>
    </location>
</feature>
<comment type="caution">
    <text evidence="3">The sequence shown here is derived from an EMBL/GenBank/DDBJ whole genome shotgun (WGS) entry which is preliminary data.</text>
</comment>
<keyword evidence="2" id="KW-0812">Transmembrane</keyword>
<keyword evidence="2" id="KW-1133">Transmembrane helix</keyword>
<evidence type="ECO:0000313" key="3">
    <source>
        <dbReference type="EMBL" id="KAF4653132.1"/>
    </source>
</evidence>
<dbReference type="PANTHER" id="PTHR43336">
    <property type="entry name" value="OXYGEN SENSOR HISTIDINE KINASE RESPONSE REGULATOR DEVS/DOSS"/>
    <property type="match status" value="1"/>
</dbReference>
<dbReference type="OrthoDB" id="60033at2759"/>
<evidence type="ECO:0000256" key="2">
    <source>
        <dbReference type="SAM" id="Phobius"/>
    </source>
</evidence>
<organism evidence="3 4">
    <name type="scientific">Perkinsus chesapeaki</name>
    <name type="common">Clam parasite</name>
    <name type="synonym">Perkinsus andrewsi</name>
    <dbReference type="NCBI Taxonomy" id="330153"/>
    <lineage>
        <taxon>Eukaryota</taxon>
        <taxon>Sar</taxon>
        <taxon>Alveolata</taxon>
        <taxon>Perkinsozoa</taxon>
        <taxon>Perkinsea</taxon>
        <taxon>Perkinsida</taxon>
        <taxon>Perkinsidae</taxon>
        <taxon>Perkinsus</taxon>
    </lineage>
</organism>
<proteinExistence type="predicted"/>
<feature type="compositionally biased region" description="Polar residues" evidence="1">
    <location>
        <begin position="425"/>
        <end position="444"/>
    </location>
</feature>
<dbReference type="AlphaFoldDB" id="A0A7J6L1T5"/>
<dbReference type="EMBL" id="JAAPAO010000849">
    <property type="protein sequence ID" value="KAF4653132.1"/>
    <property type="molecule type" value="Genomic_DNA"/>
</dbReference>
<feature type="compositionally biased region" description="Basic and acidic residues" evidence="1">
    <location>
        <begin position="414"/>
        <end position="424"/>
    </location>
</feature>
<evidence type="ECO:0000256" key="1">
    <source>
        <dbReference type="SAM" id="MobiDB-lite"/>
    </source>
</evidence>
<dbReference type="Gene3D" id="1.10.287.70">
    <property type="match status" value="1"/>
</dbReference>
<reference evidence="3 4" key="1">
    <citation type="submission" date="2020-04" db="EMBL/GenBank/DDBJ databases">
        <title>Perkinsus chesapeaki whole genome sequence.</title>
        <authorList>
            <person name="Bogema D.R."/>
        </authorList>
    </citation>
    <scope>NUCLEOTIDE SEQUENCE [LARGE SCALE GENOMIC DNA]</scope>
    <source>
        <strain evidence="3">ATCC PRA-425</strain>
    </source>
</reference>
<evidence type="ECO:0008006" key="5">
    <source>
        <dbReference type="Google" id="ProtNLM"/>
    </source>
</evidence>
<protein>
    <recommendedName>
        <fullName evidence="5">Ion transport domain-containing protein</fullName>
    </recommendedName>
</protein>
<name>A0A7J6L1T5_PERCH</name>
<keyword evidence="4" id="KW-1185">Reference proteome</keyword>
<dbReference type="SUPFAM" id="SSF81324">
    <property type="entry name" value="Voltage-gated potassium channels"/>
    <property type="match status" value="1"/>
</dbReference>
<feature type="non-terminal residue" evidence="3">
    <location>
        <position position="535"/>
    </location>
</feature>
<feature type="transmembrane region" description="Helical" evidence="2">
    <location>
        <begin position="84"/>
        <end position="103"/>
    </location>
</feature>
<keyword evidence="2" id="KW-0472">Membrane</keyword>
<feature type="region of interest" description="Disordered" evidence="1">
    <location>
        <begin position="414"/>
        <end position="447"/>
    </location>
</feature>
<accession>A0A7J6L1T5</accession>
<evidence type="ECO:0000313" key="4">
    <source>
        <dbReference type="Proteomes" id="UP000591131"/>
    </source>
</evidence>
<sequence length="535" mass="58429">MRAFAEAKRKLVEKGGDALKAATGGAQQQEESGGTTEAEAADTARSLEAFVDGKFMTVFMTLLTIFALWGDNVRVALFDKDADTVFYILFVIALFMFVLEFLINTVAKPDYKWGFFFVLDLISALSIIPDIPWIMSGIAYIMNGESNTTEPSSSAGLDGARTARIVRLVRLIRLIRIVKLYSMVSKAQDADQEEKLKAQARAAQNAKQVLSGAPAALKRIEASRLGRALSEQTTRRVIIGVLLMLFMLPLLQSSETDQSFYVGLAQLYWFGRSNCTVTTDNVPLGCGGNVVSVDSELGTWNQTDSCAGMQPKPSCPYRDEEMTTYSYTPIECSATTVSQTNNGLACDKAVAYARFEMKSLKRRSNALDMISTLFVCILLATLSIQFQNDTQKLVIAPIEKMVNIIKQLAEEPLRKPDAHSEDNHTTAANDNDSPGASNGHTNGGPQLETRMLENTILKIGRLLQVGFGVAGAEIVSKNMSCGDGELNIMMPGRCIFGIFAYVGMRRLATLADQSGRDITILVNRIAAIVHGCAKR</sequence>
<gene>
    <name evidence="3" type="ORF">FOL47_010675</name>
</gene>
<dbReference type="Proteomes" id="UP000591131">
    <property type="component" value="Unassembled WGS sequence"/>
</dbReference>
<dbReference type="PANTHER" id="PTHR43336:SF3">
    <property type="entry name" value="GUANYLATE CYCLASE DOMAIN-CONTAINING PROTEIN"/>
    <property type="match status" value="1"/>
</dbReference>
<feature type="transmembrane region" description="Helical" evidence="2">
    <location>
        <begin position="55"/>
        <end position="72"/>
    </location>
</feature>